<dbReference type="Proteomes" id="UP000642920">
    <property type="component" value="Unassembled WGS sequence"/>
</dbReference>
<evidence type="ECO:0000313" key="1">
    <source>
        <dbReference type="EMBL" id="MBL0765879.1"/>
    </source>
</evidence>
<name>A0A937AHY9_9BACT</name>
<comment type="caution">
    <text evidence="1">The sequence shown here is derived from an EMBL/GenBank/DDBJ whole genome shotgun (WGS) entry which is preliminary data.</text>
</comment>
<organism evidence="1 2">
    <name type="scientific">Marivirga atlantica</name>
    <dbReference type="NCBI Taxonomy" id="1548457"/>
    <lineage>
        <taxon>Bacteria</taxon>
        <taxon>Pseudomonadati</taxon>
        <taxon>Bacteroidota</taxon>
        <taxon>Cytophagia</taxon>
        <taxon>Cytophagales</taxon>
        <taxon>Marivirgaceae</taxon>
        <taxon>Marivirga</taxon>
    </lineage>
</organism>
<protein>
    <submittedName>
        <fullName evidence="1">Uncharacterized protein</fullName>
    </submittedName>
</protein>
<accession>A0A937AHY9</accession>
<dbReference type="AlphaFoldDB" id="A0A937AHY9"/>
<sequence length="166" mass="19569">MSDKRAVKNAKPSHFRNHIFEKTFKSQYNEAQVWDWLNDPKTFTKSQIFPYRVEFLLKPEESSAFSKGVLNIHHGPLLSLAGEIGEVNAHYRDLQYFYGSYAISFRLIRPYRLEFSSAPTEKGTHFTVKLSSFVQPSIYGMWSWSQGLFWSRFGNWMDRSIKKRIK</sequence>
<dbReference type="EMBL" id="JAERQG010000002">
    <property type="protein sequence ID" value="MBL0765879.1"/>
    <property type="molecule type" value="Genomic_DNA"/>
</dbReference>
<keyword evidence="2" id="KW-1185">Reference proteome</keyword>
<proteinExistence type="predicted"/>
<evidence type="ECO:0000313" key="2">
    <source>
        <dbReference type="Proteomes" id="UP000642920"/>
    </source>
</evidence>
<gene>
    <name evidence="1" type="ORF">JKP34_11495</name>
</gene>
<dbReference type="RefSeq" id="WP_201921316.1">
    <property type="nucleotide sequence ID" value="NZ_JAERQG010000002.1"/>
</dbReference>
<reference evidence="1" key="1">
    <citation type="submission" date="2021-01" db="EMBL/GenBank/DDBJ databases">
        <title>Marivirga sp. nov., isolated from intertidal surface sediments.</title>
        <authorList>
            <person name="Zhang M."/>
        </authorList>
    </citation>
    <scope>NUCLEOTIDE SEQUENCE</scope>
    <source>
        <strain evidence="1">SM1354</strain>
    </source>
</reference>